<name>A0ABV0F706_9ENTE</name>
<keyword evidence="2" id="KW-1185">Reference proteome</keyword>
<evidence type="ECO:0000313" key="1">
    <source>
        <dbReference type="EMBL" id="MEO1782837.1"/>
    </source>
</evidence>
<evidence type="ECO:0000313" key="2">
    <source>
        <dbReference type="Proteomes" id="UP001429357"/>
    </source>
</evidence>
<dbReference type="RefSeq" id="WP_161870152.1">
    <property type="nucleotide sequence ID" value="NZ_JAQFAM010000001.1"/>
</dbReference>
<organism evidence="1 2">
    <name type="scientific">Enterococcus diestrammenae</name>
    <dbReference type="NCBI Taxonomy" id="1155073"/>
    <lineage>
        <taxon>Bacteria</taxon>
        <taxon>Bacillati</taxon>
        <taxon>Bacillota</taxon>
        <taxon>Bacilli</taxon>
        <taxon>Lactobacillales</taxon>
        <taxon>Enterococcaceae</taxon>
        <taxon>Enterococcus</taxon>
    </lineage>
</organism>
<evidence type="ECO:0008006" key="3">
    <source>
        <dbReference type="Google" id="ProtNLM"/>
    </source>
</evidence>
<reference evidence="1" key="2">
    <citation type="submission" date="2024-02" db="EMBL/GenBank/DDBJ databases">
        <title>The Genome Sequence of Enterococcus diestrammenae JM9A.</title>
        <authorList>
            <person name="Earl A."/>
            <person name="Manson A."/>
            <person name="Gilmore M."/>
            <person name="Sanders J."/>
            <person name="Shea T."/>
            <person name="Howe W."/>
            <person name="Livny J."/>
            <person name="Cuomo C."/>
            <person name="Neafsey D."/>
            <person name="Birren B."/>
        </authorList>
    </citation>
    <scope>NUCLEOTIDE SEQUENCE</scope>
    <source>
        <strain evidence="1">JM9A</strain>
    </source>
</reference>
<protein>
    <recommendedName>
        <fullName evidence="3">FeoB-associated Cys-rich membrane protein</fullName>
    </recommendedName>
</protein>
<dbReference type="EMBL" id="MAEI02000001">
    <property type="protein sequence ID" value="MEO1782837.1"/>
    <property type="molecule type" value="Genomic_DNA"/>
</dbReference>
<accession>A0ABV0F706</accession>
<reference evidence="1" key="1">
    <citation type="submission" date="2016-06" db="EMBL/GenBank/DDBJ databases">
        <authorList>
            <person name="Van Tyne D."/>
        </authorList>
    </citation>
    <scope>NUCLEOTIDE SEQUENCE</scope>
    <source>
        <strain evidence="1">JM9A</strain>
    </source>
</reference>
<sequence length="54" mass="6071">MFWTIVLSIAIFGGAGWVIFNRITGRSSKCEDCKCGCSVKENTLLQQSNMRLKE</sequence>
<dbReference type="Proteomes" id="UP001429357">
    <property type="component" value="Unassembled WGS sequence"/>
</dbReference>
<proteinExistence type="predicted"/>
<gene>
    <name evidence="1" type="ORF">BAU18_002453</name>
</gene>
<comment type="caution">
    <text evidence="1">The sequence shown here is derived from an EMBL/GenBank/DDBJ whole genome shotgun (WGS) entry which is preliminary data.</text>
</comment>